<name>A0A1S8B3Y8_9PEZI</name>
<dbReference type="EMBL" id="MSZU01000114">
    <property type="protein sequence ID" value="OMP81891.1"/>
    <property type="molecule type" value="Genomic_DNA"/>
</dbReference>
<dbReference type="Proteomes" id="UP000190776">
    <property type="component" value="Unassembled WGS sequence"/>
</dbReference>
<dbReference type="AlphaFoldDB" id="A0A1S8B3Y8"/>
<feature type="region of interest" description="Disordered" evidence="1">
    <location>
        <begin position="585"/>
        <end position="682"/>
    </location>
</feature>
<evidence type="ECO:0000256" key="1">
    <source>
        <dbReference type="SAM" id="MobiDB-lite"/>
    </source>
</evidence>
<evidence type="ECO:0000313" key="2">
    <source>
        <dbReference type="EMBL" id="OMP81891.1"/>
    </source>
</evidence>
<dbReference type="STRING" id="420778.A0A1S8B3Y8"/>
<feature type="compositionally biased region" description="Low complexity" evidence="1">
    <location>
        <begin position="615"/>
        <end position="624"/>
    </location>
</feature>
<reference evidence="2 3" key="1">
    <citation type="submission" date="2017-01" db="EMBL/GenBank/DDBJ databases">
        <title>Draft genome sequence of Diplodia seriata F98.1, a fungal species involved in grapevine trunk diseases.</title>
        <authorList>
            <person name="Robert-Siegwald G."/>
            <person name="Vallet J."/>
            <person name="Abou-Mansour E."/>
            <person name="Xu J."/>
            <person name="Rey P."/>
            <person name="Bertsch C."/>
            <person name="Rego C."/>
            <person name="Larignon P."/>
            <person name="Fontaine F."/>
            <person name="Lebrun M.-H."/>
        </authorList>
    </citation>
    <scope>NUCLEOTIDE SEQUENCE [LARGE SCALE GENOMIC DNA]</scope>
    <source>
        <strain evidence="2 3">F98.1</strain>
    </source>
</reference>
<comment type="caution">
    <text evidence="2">The sequence shown here is derived from an EMBL/GenBank/DDBJ whole genome shotgun (WGS) entry which is preliminary data.</text>
</comment>
<evidence type="ECO:0008006" key="4">
    <source>
        <dbReference type="Google" id="ProtNLM"/>
    </source>
</evidence>
<accession>A0A1S8B3Y8</accession>
<dbReference type="SUPFAM" id="SSF52047">
    <property type="entry name" value="RNI-like"/>
    <property type="match status" value="1"/>
</dbReference>
<dbReference type="Gene3D" id="3.80.10.10">
    <property type="entry name" value="Ribonuclease Inhibitor"/>
    <property type="match status" value="1"/>
</dbReference>
<gene>
    <name evidence="2" type="ORF">BK809_0006200</name>
</gene>
<feature type="compositionally biased region" description="Basic and acidic residues" evidence="1">
    <location>
        <begin position="585"/>
        <end position="599"/>
    </location>
</feature>
<feature type="compositionally biased region" description="Low complexity" evidence="1">
    <location>
        <begin position="668"/>
        <end position="682"/>
    </location>
</feature>
<evidence type="ECO:0000313" key="3">
    <source>
        <dbReference type="Proteomes" id="UP000190776"/>
    </source>
</evidence>
<proteinExistence type="predicted"/>
<protein>
    <recommendedName>
        <fullName evidence="4">F-box domain-containing protein</fullName>
    </recommendedName>
</protein>
<sequence length="799" mass="87784">MASSYCPGDLLATQTVINRVTPYSQSYECVSNSAAGRVAALTWRGNSIYDTTRPCVIDEEGEDFYGYDTDDAAPSVNIPRFSSKDATERARKRSSLPPALTSATTSIYRTANSIISQRTAVSKSAGGLQLRTQFESFEKPPWEMQAQPERPLSMFAAAPSGSLRFHSKPQNVLQPPIFQKLPREVYACILQQLEVLHFGKGTQSCTTCYLRDLHSLALTSRAWDKAARNKLYSKLWLPPPDVADPRQAKSKAPSRLKLLRKTLRERGVLAKLVVEIKASEMQQIMLRANYNEGQAILNDLASIVMACPNLEKLAGFYRIYNHEFDRLNHALSTRPNLKERAWIIGKPINYGAGTLTQQQAFELYPGPTELFLHHHDVATNLETLFLHGQDSGAMDFRAFVATFRKLPRLRRLHISNFSDSDFNDRTLAALPPTLTALRLEALDGVSDKGLLRFAQSPAAAELTSLALVHQEIVDLLIVIAFMRSCKKLERFAIVQDGSPGVSSDVPLFRPVFASQTLRTLHWDILMPAPATDELAVSVAGGAFPSLERLRAPCDYDGVLQDLCRPRGCVTLPDDEYYFYVKNSSKRSDNKNGDMRDSMSPHDGGPVLCGGIRPDSSSSSSLSPSGRMEYTRNLAKARRRAQGRIDARVECYSPTTRSSPKAHRTRNFSGSTSGGSWRSCSSSTYSTSTNSAASMGNSSSNGIIQIVVENEDNVVTERFSFDYVGTMGSAVEYALEPDVEGSLDAVIGVGDLMLGAPVRGLMGSGGGGFRVKDACAGGPAAGRWHRSRARVRLIEIGDFF</sequence>
<organism evidence="2 3">
    <name type="scientific">Diplodia seriata</name>
    <dbReference type="NCBI Taxonomy" id="420778"/>
    <lineage>
        <taxon>Eukaryota</taxon>
        <taxon>Fungi</taxon>
        <taxon>Dikarya</taxon>
        <taxon>Ascomycota</taxon>
        <taxon>Pezizomycotina</taxon>
        <taxon>Dothideomycetes</taxon>
        <taxon>Dothideomycetes incertae sedis</taxon>
        <taxon>Botryosphaeriales</taxon>
        <taxon>Botryosphaeriaceae</taxon>
        <taxon>Diplodia</taxon>
    </lineage>
</organism>
<dbReference type="OrthoDB" id="3210378at2759"/>
<dbReference type="InterPro" id="IPR032675">
    <property type="entry name" value="LRR_dom_sf"/>
</dbReference>